<dbReference type="InterPro" id="IPR010730">
    <property type="entry name" value="HET"/>
</dbReference>
<evidence type="ECO:0000256" key="1">
    <source>
        <dbReference type="SAM" id="MobiDB-lite"/>
    </source>
</evidence>
<dbReference type="GeneID" id="80913652"/>
<dbReference type="EMBL" id="JAPEUX010000007">
    <property type="protein sequence ID" value="KAJ4348744.1"/>
    <property type="molecule type" value="Genomic_DNA"/>
</dbReference>
<dbReference type="Proteomes" id="UP001140513">
    <property type="component" value="Unassembled WGS sequence"/>
</dbReference>
<evidence type="ECO:0000313" key="4">
    <source>
        <dbReference type="Proteomes" id="UP001140513"/>
    </source>
</evidence>
<dbReference type="OrthoDB" id="2157530at2759"/>
<dbReference type="InterPro" id="IPR052895">
    <property type="entry name" value="HetReg/Transcr_Mod"/>
</dbReference>
<organism evidence="3 4">
    <name type="scientific">Didymosphaeria variabile</name>
    <dbReference type="NCBI Taxonomy" id="1932322"/>
    <lineage>
        <taxon>Eukaryota</taxon>
        <taxon>Fungi</taxon>
        <taxon>Dikarya</taxon>
        <taxon>Ascomycota</taxon>
        <taxon>Pezizomycotina</taxon>
        <taxon>Dothideomycetes</taxon>
        <taxon>Pleosporomycetidae</taxon>
        <taxon>Pleosporales</taxon>
        <taxon>Massarineae</taxon>
        <taxon>Didymosphaeriaceae</taxon>
        <taxon>Didymosphaeria</taxon>
    </lineage>
</organism>
<accession>A0A9W8XGF8</accession>
<comment type="caution">
    <text evidence="3">The sequence shown here is derived from an EMBL/GenBank/DDBJ whole genome shotgun (WGS) entry which is preliminary data.</text>
</comment>
<evidence type="ECO:0000313" key="3">
    <source>
        <dbReference type="EMBL" id="KAJ4348744.1"/>
    </source>
</evidence>
<reference evidence="3" key="1">
    <citation type="submission" date="2022-10" db="EMBL/GenBank/DDBJ databases">
        <title>Tapping the CABI collections for fungal endophytes: first genome assemblies for Collariella, Neodidymelliopsis, Ascochyta clinopodiicola, Didymella pomorum, Didymosphaeria variabile, Neocosmospora piperis and Neocucurbitaria cava.</title>
        <authorList>
            <person name="Hill R."/>
        </authorList>
    </citation>
    <scope>NUCLEOTIDE SEQUENCE</scope>
    <source>
        <strain evidence="3">IMI 356815</strain>
    </source>
</reference>
<dbReference type="AlphaFoldDB" id="A0A9W8XGF8"/>
<keyword evidence="4" id="KW-1185">Reference proteome</keyword>
<dbReference type="Pfam" id="PF06985">
    <property type="entry name" value="HET"/>
    <property type="match status" value="1"/>
</dbReference>
<proteinExistence type="predicted"/>
<gene>
    <name evidence="3" type="ORF">N0V89_010122</name>
</gene>
<name>A0A9W8XGF8_9PLEO</name>
<feature type="region of interest" description="Disordered" evidence="1">
    <location>
        <begin position="1"/>
        <end position="23"/>
    </location>
</feature>
<sequence>MDRNLKRPASQPGTQSTKSEVQYADPADEAAVLEPYEYRTLETPNTIRIFCLEPAEAETDSLKGHIIQFDRYDEVAKLDHHQEYIAVSYAWGQADFSELLMLNGTGDGYCRYLRITSNVKVMLEHFRKRHKKLFLWIDAICLNQNDEAEKVQQIPLMREIYQQAHKSYFWLGLEDGFDTAKVFAYFRLLAVTDSIQSATNKLKDDHPGLDYVKQIRQFSNRSWFFRRWILQEAGLSRHGLMWCGYHKIQYTLFVMACRKLKSTDEAEHFPETSAIETTIAIQNLVHSSTASRSITDLLWKVHRSHCSEEKDRIGALYGLFPSSMRPKLDLAASYQQIYERVAVELVRSSPVELFLHLAHFRPLCVTKGTRVPSWIPDWSQERLRLTLPFYNGLRGALDNTIRDYFKERVKTETTADYRDDQAIWVKFLESKNDVNHQCARFTAYYSNSGSDTDIDHTESPSYNRSAVLRIQWFHPFTEGYGIPIRSVIAVPTAPQGTRISLAFVQELKLAVNNLEGSIYLHRFSALIAGTMFRDSYQKDLLECFNNLIGKELAPVEQSPGQVYTQYLSEDKILHSLAIVMFRRQLAILGCHSESHGPYYVVGPSTLQKNDRLIPLARIPQYVTQEAKTAFLDVRGLLVLENLVAVRLLHGSESQDPETHQINIQKNDDMPLDDTSRISMMAPLKATYVGLCVCFHPGITSWLWRDDNMAKRRDAFRRERQRVHALRKAPHPTS</sequence>
<dbReference type="PANTHER" id="PTHR24148">
    <property type="entry name" value="ANKYRIN REPEAT DOMAIN-CONTAINING PROTEIN 39 HOMOLOG-RELATED"/>
    <property type="match status" value="1"/>
</dbReference>
<dbReference type="PANTHER" id="PTHR24148:SF64">
    <property type="entry name" value="HETEROKARYON INCOMPATIBILITY DOMAIN-CONTAINING PROTEIN"/>
    <property type="match status" value="1"/>
</dbReference>
<feature type="compositionally biased region" description="Polar residues" evidence="1">
    <location>
        <begin position="11"/>
        <end position="20"/>
    </location>
</feature>
<protein>
    <recommendedName>
        <fullName evidence="2">Heterokaryon incompatibility domain-containing protein</fullName>
    </recommendedName>
</protein>
<feature type="domain" description="Heterokaryon incompatibility" evidence="2">
    <location>
        <begin position="84"/>
        <end position="232"/>
    </location>
</feature>
<evidence type="ECO:0000259" key="2">
    <source>
        <dbReference type="Pfam" id="PF06985"/>
    </source>
</evidence>
<dbReference type="RefSeq" id="XP_056068132.1">
    <property type="nucleotide sequence ID" value="XM_056218867.1"/>
</dbReference>